<feature type="compositionally biased region" description="Pro residues" evidence="1">
    <location>
        <begin position="31"/>
        <end position="42"/>
    </location>
</feature>
<dbReference type="SUPFAM" id="SSF56925">
    <property type="entry name" value="OMPA-like"/>
    <property type="match status" value="1"/>
</dbReference>
<dbReference type="GeneID" id="84789532"/>
<keyword evidence="2" id="KW-0732">Signal</keyword>
<evidence type="ECO:0000256" key="2">
    <source>
        <dbReference type="SAM" id="SignalP"/>
    </source>
</evidence>
<sequence>MKLTNLSLAVMVAVGVAACGGSGDDNSNKPADPPKQPTPNQPQQPQQPEAQTNPQQAVDPTGTHVVDDKDLTKQNTVGTLQYIRRDGSQYDRVLNPSKPASASPLLGTTLNEQNPRLTNIVLARQDITRADGTPVKAQFTGSDNPMPLKANGEIIQDSVTNSNSLQQENFRNVDVLAGMYDLHANQLETDSTDTSKLKEAEAKHFKTDNLDERNQFSRRMTDRTFEYDVVNDERFPSTLYTPAGGAPTDMPLTAILSPTTHTIMVGGNPTYPWKDINGNEFTVYKRTLPAVGNGKASTVVTPADATERKFGKDLVWWSAPQTAFENTFTRNGGKTTATDPAFEDGTIAGVPNKARKFAGDIENSHAATNGLIRIGSINYNSGAAPTLPTLGQELNFNKETNKWEDHHNTTTRIFGRYHLATVDGKNNELKPVALNSFSGVRSFAAAYEEGDKNKITQYSIGAIPSTLKHVQYGRVTTNLDLDAGQDGYPDGFIRSPFANKGDDNTVDNYFYRGTDATTIEQMAALPSNQTAVYNGHALMYGIDNSYHGSGGRNLPNAFAGTASGIGLGNFVEARVDFGKKRVLGEVYNEWLLDPSKAATTRDKLVRFQGNITGNTVIGSADRTYVAGDDCAIFKASFFGEKAEEMGGSFNTVQDTSKYGDAYGQNDWGGVFGASKGSATSNTFQGDDGNNNYGQNNYSQL</sequence>
<dbReference type="EMBL" id="ACKY01000023">
    <property type="protein sequence ID" value="EEV89343.1"/>
    <property type="molecule type" value="Genomic_DNA"/>
</dbReference>
<dbReference type="PROSITE" id="PS51257">
    <property type="entry name" value="PROKAR_LIPOPROTEIN"/>
    <property type="match status" value="1"/>
</dbReference>
<feature type="compositionally biased region" description="Low complexity" evidence="1">
    <location>
        <begin position="43"/>
        <end position="56"/>
    </location>
</feature>
<dbReference type="STRING" id="2718.CHUV0807_0555"/>
<dbReference type="Gene3D" id="2.40.160.90">
    <property type="match status" value="1"/>
</dbReference>
<evidence type="ECO:0000313" key="4">
    <source>
        <dbReference type="EMBL" id="EEV89343.1"/>
    </source>
</evidence>
<feature type="chain" id="PRO_5002989556" description="Transferrin-binding protein B C-lobe/N-lobe beta-barrel domain-containing protein" evidence="2">
    <location>
        <begin position="19"/>
        <end position="700"/>
    </location>
</feature>
<dbReference type="Proteomes" id="UP000004870">
    <property type="component" value="Unassembled WGS sequence"/>
</dbReference>
<comment type="caution">
    <text evidence="4">The sequence shown here is derived from an EMBL/GenBank/DDBJ whole genome shotgun (WGS) entry which is preliminary data.</text>
</comment>
<name>C8N7N7_CARH6</name>
<feature type="domain" description="Transferrin-binding protein B C-lobe/N-lobe beta-barrel" evidence="3">
    <location>
        <begin position="525"/>
        <end position="675"/>
    </location>
</feature>
<protein>
    <recommendedName>
        <fullName evidence="3">Transferrin-binding protein B C-lobe/N-lobe beta-barrel domain-containing protein</fullName>
    </recommendedName>
</protein>
<dbReference type="InterPro" id="IPR001677">
    <property type="entry name" value="TbpB_B_D"/>
</dbReference>
<dbReference type="OrthoDB" id="5678361at2"/>
<feature type="region of interest" description="Disordered" evidence="1">
    <location>
        <begin position="21"/>
        <end position="73"/>
    </location>
</feature>
<dbReference type="AlphaFoldDB" id="C8N7N7"/>
<organism evidence="4 5">
    <name type="scientific">Cardiobacterium hominis (strain ATCC 15826 / DSM 8339 / NCTC 10426 / 6573)</name>
    <dbReference type="NCBI Taxonomy" id="638300"/>
    <lineage>
        <taxon>Bacteria</taxon>
        <taxon>Pseudomonadati</taxon>
        <taxon>Pseudomonadota</taxon>
        <taxon>Gammaproteobacteria</taxon>
        <taxon>Cardiobacteriales</taxon>
        <taxon>Cardiobacteriaceae</taxon>
        <taxon>Cardiobacterium</taxon>
    </lineage>
</organism>
<keyword evidence="5" id="KW-1185">Reference proteome</keyword>
<dbReference type="Pfam" id="PF01298">
    <property type="entry name" value="TbpB_B_D"/>
    <property type="match status" value="1"/>
</dbReference>
<feature type="signal peptide" evidence="2">
    <location>
        <begin position="1"/>
        <end position="18"/>
    </location>
</feature>
<feature type="region of interest" description="Disordered" evidence="1">
    <location>
        <begin position="681"/>
        <end position="700"/>
    </location>
</feature>
<evidence type="ECO:0000256" key="1">
    <source>
        <dbReference type="SAM" id="MobiDB-lite"/>
    </source>
</evidence>
<evidence type="ECO:0000313" key="5">
    <source>
        <dbReference type="Proteomes" id="UP000004870"/>
    </source>
</evidence>
<dbReference type="InterPro" id="IPR011250">
    <property type="entry name" value="OMP/PagP_B-barrel"/>
</dbReference>
<reference evidence="4 5" key="1">
    <citation type="submission" date="2009-08" db="EMBL/GenBank/DDBJ databases">
        <authorList>
            <person name="Qin X."/>
            <person name="Bachman B."/>
            <person name="Battles P."/>
            <person name="Bell A."/>
            <person name="Bess C."/>
            <person name="Bickham C."/>
            <person name="Chaboub L."/>
            <person name="Chen D."/>
            <person name="Coyle M."/>
            <person name="Deiros D.R."/>
            <person name="Dinh H."/>
            <person name="Forbes L."/>
            <person name="Fowler G."/>
            <person name="Francisco L."/>
            <person name="Fu Q."/>
            <person name="Gubbala S."/>
            <person name="Hale W."/>
            <person name="Han Y."/>
            <person name="Hemphill L."/>
            <person name="Highlander S.K."/>
            <person name="Hirani K."/>
            <person name="Hogues M."/>
            <person name="Jackson L."/>
            <person name="Jakkamsetti A."/>
            <person name="Javaid M."/>
            <person name="Jiang H."/>
            <person name="Korchina V."/>
            <person name="Kovar C."/>
            <person name="Lara F."/>
            <person name="Lee S."/>
            <person name="Mata R."/>
            <person name="Mathew T."/>
            <person name="Moen C."/>
            <person name="Morales K."/>
            <person name="Munidasa M."/>
            <person name="Nazareth L."/>
            <person name="Ngo R."/>
            <person name="Nguyen L."/>
            <person name="Okwuonu G."/>
            <person name="Ongeri F."/>
            <person name="Patil S."/>
            <person name="Petrosino J."/>
            <person name="Pham C."/>
            <person name="Pham P."/>
            <person name="Pu L.-L."/>
            <person name="Puazo M."/>
            <person name="Raj R."/>
            <person name="Reid J."/>
            <person name="Rouhana J."/>
            <person name="Saada N."/>
            <person name="Shang Y."/>
            <person name="Simmons D."/>
            <person name="Thornton R."/>
            <person name="Warren J."/>
            <person name="Weissenberger G."/>
            <person name="Zhang J."/>
            <person name="Zhang L."/>
            <person name="Zhou C."/>
            <person name="Zhu D."/>
            <person name="Muzny D."/>
            <person name="Worley K."/>
            <person name="Gibbs R."/>
        </authorList>
    </citation>
    <scope>NUCLEOTIDE SEQUENCE [LARGE SCALE GENOMIC DNA]</scope>
    <source>
        <strain evidence="5">ATCC 15826 / DSM 8339 / NCTC 10426 / 6573</strain>
    </source>
</reference>
<dbReference type="HOGENOM" id="CLU_393658_0_0_6"/>
<dbReference type="RefSeq" id="WP_004139735.1">
    <property type="nucleotide sequence ID" value="NZ_GG694025.1"/>
</dbReference>
<gene>
    <name evidence="4" type="ORF">HMPREF0198_0514</name>
</gene>
<feature type="compositionally biased region" description="Low complexity" evidence="1">
    <location>
        <begin position="684"/>
        <end position="700"/>
    </location>
</feature>
<evidence type="ECO:0000259" key="3">
    <source>
        <dbReference type="Pfam" id="PF01298"/>
    </source>
</evidence>
<accession>C8N7N7</accession>
<proteinExistence type="predicted"/>